<evidence type="ECO:0000313" key="3">
    <source>
        <dbReference type="Proteomes" id="UP000807504"/>
    </source>
</evidence>
<feature type="compositionally biased region" description="Polar residues" evidence="1">
    <location>
        <begin position="112"/>
        <end position="121"/>
    </location>
</feature>
<protein>
    <submittedName>
        <fullName evidence="2">Uncharacterized protein</fullName>
    </submittedName>
</protein>
<evidence type="ECO:0000256" key="1">
    <source>
        <dbReference type="SAM" id="MobiDB-lite"/>
    </source>
</evidence>
<organism evidence="2 3">
    <name type="scientific">Argiope bruennichi</name>
    <name type="common">Wasp spider</name>
    <name type="synonym">Aranea bruennichi</name>
    <dbReference type="NCBI Taxonomy" id="94029"/>
    <lineage>
        <taxon>Eukaryota</taxon>
        <taxon>Metazoa</taxon>
        <taxon>Ecdysozoa</taxon>
        <taxon>Arthropoda</taxon>
        <taxon>Chelicerata</taxon>
        <taxon>Arachnida</taxon>
        <taxon>Araneae</taxon>
        <taxon>Araneomorphae</taxon>
        <taxon>Entelegynae</taxon>
        <taxon>Araneoidea</taxon>
        <taxon>Araneidae</taxon>
        <taxon>Argiope</taxon>
    </lineage>
</organism>
<keyword evidence="3" id="KW-1185">Reference proteome</keyword>
<gene>
    <name evidence="2" type="ORF">HNY73_014539</name>
</gene>
<evidence type="ECO:0000313" key="2">
    <source>
        <dbReference type="EMBL" id="KAF8777724.1"/>
    </source>
</evidence>
<accession>A0A8T0ER27</accession>
<dbReference type="AlphaFoldDB" id="A0A8T0ER27"/>
<proteinExistence type="predicted"/>
<feature type="region of interest" description="Disordered" evidence="1">
    <location>
        <begin position="112"/>
        <end position="136"/>
    </location>
</feature>
<reference evidence="2" key="1">
    <citation type="journal article" date="2020" name="bioRxiv">
        <title>Chromosome-level reference genome of the European wasp spider Argiope bruennichi: a resource for studies on range expansion and evolutionary adaptation.</title>
        <authorList>
            <person name="Sheffer M.M."/>
            <person name="Hoppe A."/>
            <person name="Krehenwinkel H."/>
            <person name="Uhl G."/>
            <person name="Kuss A.W."/>
            <person name="Jensen L."/>
            <person name="Jensen C."/>
            <person name="Gillespie R.G."/>
            <person name="Hoff K.J."/>
            <person name="Prost S."/>
        </authorList>
    </citation>
    <scope>NUCLEOTIDE SEQUENCE</scope>
</reference>
<dbReference type="EMBL" id="JABXBU010002072">
    <property type="protein sequence ID" value="KAF8777724.1"/>
    <property type="molecule type" value="Genomic_DNA"/>
</dbReference>
<dbReference type="Proteomes" id="UP000807504">
    <property type="component" value="Unassembled WGS sequence"/>
</dbReference>
<reference evidence="2" key="2">
    <citation type="submission" date="2020-06" db="EMBL/GenBank/DDBJ databases">
        <authorList>
            <person name="Sheffer M."/>
        </authorList>
    </citation>
    <scope>NUCLEOTIDE SEQUENCE</scope>
</reference>
<comment type="caution">
    <text evidence="2">The sequence shown here is derived from an EMBL/GenBank/DDBJ whole genome shotgun (WGS) entry which is preliminary data.</text>
</comment>
<name>A0A8T0ER27_ARGBR</name>
<sequence>MMFLPQRFRQNTNYPILASGRSAISEKKKESTFTREWVGDRTRQVTEAVTTSVIEQASSNTAGTSSARAISRQLETFRGNRQFSVESHVGRKTQIPQVTEALTHLSFSKLLRTQQGTSSARSHIKATGDVSRKQAV</sequence>